<evidence type="ECO:0000313" key="1">
    <source>
        <dbReference type="EMBL" id="KAB2636521.1"/>
    </source>
</evidence>
<sequence>MEMKNPSQEQMLELHNKAEPWMFKPKTGRMMLDQIMQCFWSVADTSVGASKTSNAKKIVSSHVYPSPP</sequence>
<dbReference type="EMBL" id="SMOL01000004">
    <property type="protein sequence ID" value="KAB2636521.1"/>
    <property type="molecule type" value="Genomic_DNA"/>
</dbReference>
<reference evidence="1 2" key="1">
    <citation type="submission" date="2019-09" db="EMBL/GenBank/DDBJ databases">
        <authorList>
            <person name="Ou C."/>
        </authorList>
    </citation>
    <scope>NUCLEOTIDE SEQUENCE [LARGE SCALE GENOMIC DNA]</scope>
    <source>
        <strain evidence="1">S2</strain>
        <tissue evidence="1">Leaf</tissue>
    </source>
</reference>
<accession>A0A5N5ID71</accession>
<reference evidence="1 2" key="3">
    <citation type="submission" date="2019-11" db="EMBL/GenBank/DDBJ databases">
        <title>A de novo genome assembly of a pear dwarfing rootstock.</title>
        <authorList>
            <person name="Wang F."/>
            <person name="Wang J."/>
            <person name="Li S."/>
            <person name="Zhang Y."/>
            <person name="Fang M."/>
            <person name="Ma L."/>
            <person name="Zhao Y."/>
            <person name="Jiang S."/>
        </authorList>
    </citation>
    <scope>NUCLEOTIDE SEQUENCE [LARGE SCALE GENOMIC DNA]</scope>
    <source>
        <strain evidence="1">S2</strain>
        <tissue evidence="1">Leaf</tissue>
    </source>
</reference>
<dbReference type="AlphaFoldDB" id="A0A5N5ID71"/>
<comment type="caution">
    <text evidence="1">The sequence shown here is derived from an EMBL/GenBank/DDBJ whole genome shotgun (WGS) entry which is preliminary data.</text>
</comment>
<organism evidence="1 2">
    <name type="scientific">Pyrus ussuriensis x Pyrus communis</name>
    <dbReference type="NCBI Taxonomy" id="2448454"/>
    <lineage>
        <taxon>Eukaryota</taxon>
        <taxon>Viridiplantae</taxon>
        <taxon>Streptophyta</taxon>
        <taxon>Embryophyta</taxon>
        <taxon>Tracheophyta</taxon>
        <taxon>Spermatophyta</taxon>
        <taxon>Magnoliopsida</taxon>
        <taxon>eudicotyledons</taxon>
        <taxon>Gunneridae</taxon>
        <taxon>Pentapetalae</taxon>
        <taxon>rosids</taxon>
        <taxon>fabids</taxon>
        <taxon>Rosales</taxon>
        <taxon>Rosaceae</taxon>
        <taxon>Amygdaloideae</taxon>
        <taxon>Maleae</taxon>
        <taxon>Pyrus</taxon>
    </lineage>
</organism>
<evidence type="ECO:0000313" key="2">
    <source>
        <dbReference type="Proteomes" id="UP000327157"/>
    </source>
</evidence>
<protein>
    <submittedName>
        <fullName evidence="1">Uncharacterized protein</fullName>
    </submittedName>
</protein>
<keyword evidence="2" id="KW-1185">Reference proteome</keyword>
<reference evidence="2" key="2">
    <citation type="submission" date="2019-10" db="EMBL/GenBank/DDBJ databases">
        <title>A de novo genome assembly of a pear dwarfing rootstock.</title>
        <authorList>
            <person name="Wang F."/>
            <person name="Wang J."/>
            <person name="Li S."/>
            <person name="Zhang Y."/>
            <person name="Fang M."/>
            <person name="Ma L."/>
            <person name="Zhao Y."/>
            <person name="Jiang S."/>
        </authorList>
    </citation>
    <scope>NUCLEOTIDE SEQUENCE [LARGE SCALE GENOMIC DNA]</scope>
</reference>
<dbReference type="Proteomes" id="UP000327157">
    <property type="component" value="Chromosome 5"/>
</dbReference>
<name>A0A5N5ID71_9ROSA</name>
<proteinExistence type="predicted"/>
<gene>
    <name evidence="1" type="ORF">D8674_027055</name>
</gene>